<dbReference type="PANTHER" id="PTHR43024:SF1">
    <property type="entry name" value="UDP-N-ACETYLMURAMOYL-TRIPEPTIDE--D-ALANYL-D-ALANINE LIGASE"/>
    <property type="match status" value="1"/>
</dbReference>
<dbReference type="Pfam" id="PF01225">
    <property type="entry name" value="Mur_ligase"/>
    <property type="match status" value="1"/>
</dbReference>
<feature type="domain" description="Mur ligase N-terminal catalytic" evidence="12">
    <location>
        <begin position="33"/>
        <end position="113"/>
    </location>
</feature>
<evidence type="ECO:0000256" key="1">
    <source>
        <dbReference type="ARBA" id="ARBA00022490"/>
    </source>
</evidence>
<feature type="domain" description="Mur ligase central" evidence="14">
    <location>
        <begin position="129"/>
        <end position="323"/>
    </location>
</feature>
<dbReference type="InterPro" id="IPR051046">
    <property type="entry name" value="MurCDEF_CellWall_CoF430Synth"/>
</dbReference>
<comment type="subcellular location">
    <subcellularLocation>
        <location evidence="10 11">Cytoplasm</location>
    </subcellularLocation>
</comment>
<sequence length="489" mass="50743">MITLTLSELARAVGGEVLLAPGDTLDTVVSGAVDTDSRLIGPGSIFVAKPGEQTDGHLFVDAAAAAGAVVAIVEHPVESSVASAASAAAEPRSVLTQIVVRDAVEALADLAREVVARVRSGGDLRIVGITGSNGKTTTKNLLARILEPEGETVSPKASFNNEVGAPLTMLRVTEATRYLVSEFGASAPGEIARLAGLVEPDVGVVLMVGMAHAGGFGGIEATLAAKSELVRALHRGGLAVLNADDARVASMAPIASERDAAVRWFGRGGGVDGRGVDVRADDVEVSASGTTCVVTADGVSATLRLRVLGEHHVMNALAAIATATALGVSLADCIERLEAVEIAERWRMQPLGSERVRIINDAYNASPDSMAAALRTLAQITGPGERTVAVLGAMSELGEYAEDEHDRVGLLAVRLGIQRIVVVGAGARRMFLEAVAQGSWDGEAIYFETADEAYDYLMTELRDGDRVLVKSSNSAGLRFLGDRLGESFS</sequence>
<feature type="binding site" evidence="10">
    <location>
        <begin position="131"/>
        <end position="137"/>
    </location>
    <ligand>
        <name>ATP</name>
        <dbReference type="ChEBI" id="CHEBI:30616"/>
    </ligand>
</feature>
<dbReference type="Proteomes" id="UP001499933">
    <property type="component" value="Unassembled WGS sequence"/>
</dbReference>
<comment type="pathway">
    <text evidence="10 11">Cell wall biogenesis; peptidoglycan biosynthesis.</text>
</comment>
<dbReference type="NCBIfam" id="TIGR01143">
    <property type="entry name" value="murF"/>
    <property type="match status" value="1"/>
</dbReference>
<evidence type="ECO:0000256" key="9">
    <source>
        <dbReference type="ARBA" id="ARBA00023316"/>
    </source>
</evidence>
<dbReference type="InterPro" id="IPR013221">
    <property type="entry name" value="Mur_ligase_cen"/>
</dbReference>
<dbReference type="SUPFAM" id="SSF53244">
    <property type="entry name" value="MurD-like peptide ligases, peptide-binding domain"/>
    <property type="match status" value="1"/>
</dbReference>
<evidence type="ECO:0000313" key="16">
    <source>
        <dbReference type="Proteomes" id="UP001499933"/>
    </source>
</evidence>
<comment type="function">
    <text evidence="10 11">Involved in cell wall formation. Catalyzes the final step in the synthesis of UDP-N-acetylmuramoyl-pentapeptide, the precursor of murein.</text>
</comment>
<evidence type="ECO:0000256" key="5">
    <source>
        <dbReference type="ARBA" id="ARBA00022840"/>
    </source>
</evidence>
<dbReference type="Gene3D" id="3.90.190.20">
    <property type="entry name" value="Mur ligase, C-terminal domain"/>
    <property type="match status" value="1"/>
</dbReference>
<keyword evidence="8 10" id="KW-0131">Cell cycle</keyword>
<organism evidence="15 16">
    <name type="scientific">Microbacterium deminutum</name>
    <dbReference type="NCBI Taxonomy" id="344164"/>
    <lineage>
        <taxon>Bacteria</taxon>
        <taxon>Bacillati</taxon>
        <taxon>Actinomycetota</taxon>
        <taxon>Actinomycetes</taxon>
        <taxon>Micrococcales</taxon>
        <taxon>Microbacteriaceae</taxon>
        <taxon>Microbacterium</taxon>
    </lineage>
</organism>
<dbReference type="Gene3D" id="3.40.1190.10">
    <property type="entry name" value="Mur-like, catalytic domain"/>
    <property type="match status" value="1"/>
</dbReference>
<comment type="catalytic activity">
    <reaction evidence="10 11">
        <text>D-alanyl-D-alanine + UDP-N-acetyl-alpha-D-muramoyl-L-alanyl-gamma-D-glutamyl-meso-2,6-diaminopimelate + ATP = UDP-N-acetyl-alpha-D-muramoyl-L-alanyl-gamma-D-glutamyl-meso-2,6-diaminopimeloyl-D-alanyl-D-alanine + ADP + phosphate + H(+)</text>
        <dbReference type="Rhea" id="RHEA:28374"/>
        <dbReference type="ChEBI" id="CHEBI:15378"/>
        <dbReference type="ChEBI" id="CHEBI:30616"/>
        <dbReference type="ChEBI" id="CHEBI:43474"/>
        <dbReference type="ChEBI" id="CHEBI:57822"/>
        <dbReference type="ChEBI" id="CHEBI:61386"/>
        <dbReference type="ChEBI" id="CHEBI:83905"/>
        <dbReference type="ChEBI" id="CHEBI:456216"/>
        <dbReference type="EC" id="6.3.2.10"/>
    </reaction>
</comment>
<evidence type="ECO:0000256" key="4">
    <source>
        <dbReference type="ARBA" id="ARBA00022741"/>
    </source>
</evidence>
<dbReference type="InterPro" id="IPR000713">
    <property type="entry name" value="Mur_ligase_N"/>
</dbReference>
<keyword evidence="3 10" id="KW-0132">Cell division</keyword>
<dbReference type="PANTHER" id="PTHR43024">
    <property type="entry name" value="UDP-N-ACETYLMURAMOYL-TRIPEPTIDE--D-ALANYL-D-ALANINE LIGASE"/>
    <property type="match status" value="1"/>
</dbReference>
<proteinExistence type="inferred from homology"/>
<dbReference type="EMBL" id="BAAAOG010000001">
    <property type="protein sequence ID" value="GAA1949116.1"/>
    <property type="molecule type" value="Genomic_DNA"/>
</dbReference>
<dbReference type="SUPFAM" id="SSF53623">
    <property type="entry name" value="MurD-like peptide ligases, catalytic domain"/>
    <property type="match status" value="1"/>
</dbReference>
<dbReference type="GO" id="GO:0016874">
    <property type="term" value="F:ligase activity"/>
    <property type="evidence" value="ECO:0007669"/>
    <property type="project" value="UniProtKB-KW"/>
</dbReference>
<comment type="caution">
    <text evidence="15">The sequence shown here is derived from an EMBL/GenBank/DDBJ whole genome shotgun (WGS) entry which is preliminary data.</text>
</comment>
<keyword evidence="1 10" id="KW-0963">Cytoplasm</keyword>
<keyword evidence="2 10" id="KW-0436">Ligase</keyword>
<keyword evidence="7 10" id="KW-0573">Peptidoglycan synthesis</keyword>
<dbReference type="RefSeq" id="WP_344091600.1">
    <property type="nucleotide sequence ID" value="NZ_BAAAOG010000001.1"/>
</dbReference>
<evidence type="ECO:0000256" key="6">
    <source>
        <dbReference type="ARBA" id="ARBA00022960"/>
    </source>
</evidence>
<dbReference type="EC" id="6.3.2.10" evidence="10 11"/>
<keyword evidence="6 10" id="KW-0133">Cell shape</keyword>
<keyword evidence="9 10" id="KW-0961">Cell wall biogenesis/degradation</keyword>
<dbReference type="InterPro" id="IPR004101">
    <property type="entry name" value="Mur_ligase_C"/>
</dbReference>
<evidence type="ECO:0000256" key="2">
    <source>
        <dbReference type="ARBA" id="ARBA00022598"/>
    </source>
</evidence>
<dbReference type="InterPro" id="IPR036615">
    <property type="entry name" value="Mur_ligase_C_dom_sf"/>
</dbReference>
<feature type="domain" description="Mur ligase C-terminal" evidence="13">
    <location>
        <begin position="347"/>
        <end position="472"/>
    </location>
</feature>
<reference evidence="16" key="1">
    <citation type="journal article" date="2019" name="Int. J. Syst. Evol. Microbiol.">
        <title>The Global Catalogue of Microorganisms (GCM) 10K type strain sequencing project: providing services to taxonomists for standard genome sequencing and annotation.</title>
        <authorList>
            <consortium name="The Broad Institute Genomics Platform"/>
            <consortium name="The Broad Institute Genome Sequencing Center for Infectious Disease"/>
            <person name="Wu L."/>
            <person name="Ma J."/>
        </authorList>
    </citation>
    <scope>NUCLEOTIDE SEQUENCE [LARGE SCALE GENOMIC DNA]</scope>
    <source>
        <strain evidence="16">JCM 14901</strain>
    </source>
</reference>
<dbReference type="HAMAP" id="MF_02019">
    <property type="entry name" value="MurF"/>
    <property type="match status" value="1"/>
</dbReference>
<keyword evidence="4 10" id="KW-0547">Nucleotide-binding</keyword>
<dbReference type="InterPro" id="IPR035911">
    <property type="entry name" value="MurE/MurF_N"/>
</dbReference>
<dbReference type="InterPro" id="IPR005863">
    <property type="entry name" value="UDP-N-AcMur_synth"/>
</dbReference>
<evidence type="ECO:0000256" key="3">
    <source>
        <dbReference type="ARBA" id="ARBA00022618"/>
    </source>
</evidence>
<evidence type="ECO:0000259" key="14">
    <source>
        <dbReference type="Pfam" id="PF08245"/>
    </source>
</evidence>
<evidence type="ECO:0000256" key="7">
    <source>
        <dbReference type="ARBA" id="ARBA00022984"/>
    </source>
</evidence>
<dbReference type="Pfam" id="PF08245">
    <property type="entry name" value="Mur_ligase_M"/>
    <property type="match status" value="1"/>
</dbReference>
<protein>
    <recommendedName>
        <fullName evidence="10 11">UDP-N-acetylmuramoyl-tripeptide--D-alanyl-D-alanine ligase</fullName>
        <ecNumber evidence="10 11">6.3.2.10</ecNumber>
    </recommendedName>
    <alternativeName>
        <fullName evidence="10">D-alanyl-D-alanine-adding enzyme</fullName>
    </alternativeName>
</protein>
<dbReference type="InterPro" id="IPR036565">
    <property type="entry name" value="Mur-like_cat_sf"/>
</dbReference>
<evidence type="ECO:0000259" key="13">
    <source>
        <dbReference type="Pfam" id="PF02875"/>
    </source>
</evidence>
<name>A0ABP5BR91_9MICO</name>
<evidence type="ECO:0000313" key="15">
    <source>
        <dbReference type="EMBL" id="GAA1949116.1"/>
    </source>
</evidence>
<evidence type="ECO:0000256" key="8">
    <source>
        <dbReference type="ARBA" id="ARBA00023306"/>
    </source>
</evidence>
<evidence type="ECO:0000259" key="12">
    <source>
        <dbReference type="Pfam" id="PF01225"/>
    </source>
</evidence>
<gene>
    <name evidence="10" type="primary">murF</name>
    <name evidence="15" type="ORF">GCM10009776_08960</name>
</gene>
<dbReference type="Gene3D" id="3.40.1390.10">
    <property type="entry name" value="MurE/MurF, N-terminal domain"/>
    <property type="match status" value="1"/>
</dbReference>
<keyword evidence="5 10" id="KW-0067">ATP-binding</keyword>
<evidence type="ECO:0000256" key="11">
    <source>
        <dbReference type="RuleBase" id="RU004136"/>
    </source>
</evidence>
<evidence type="ECO:0000256" key="10">
    <source>
        <dbReference type="HAMAP-Rule" id="MF_02019"/>
    </source>
</evidence>
<keyword evidence="16" id="KW-1185">Reference proteome</keyword>
<dbReference type="Pfam" id="PF02875">
    <property type="entry name" value="Mur_ligase_C"/>
    <property type="match status" value="1"/>
</dbReference>
<comment type="similarity">
    <text evidence="10">Belongs to the MurCDEF family. MurF subfamily.</text>
</comment>
<accession>A0ABP5BR91</accession>
<dbReference type="SUPFAM" id="SSF63418">
    <property type="entry name" value="MurE/MurF N-terminal domain"/>
    <property type="match status" value="1"/>
</dbReference>